<dbReference type="InterPro" id="IPR051010">
    <property type="entry name" value="BCAA_transport"/>
</dbReference>
<dbReference type="STRING" id="766136.BHF68_07710"/>
<comment type="similarity">
    <text evidence="1">Belongs to the leucine-binding protein family.</text>
</comment>
<sequence>MGKSRKFAIIAASLLILAIIIGVIGCSNVKSDNAEDRIVLVVTKDQSDTASLNPTRLLVAAEMALADYNKNSNAVSLRNHFITYTGEEVNGYQMAKKYLDKNSEDVVAIVGDFNSPGTELLADLAEEYRIPHLSFFAIDEAIFTDNKWSFSYRSRLVQEKEIAKELLLNHLDAESITVVHSDLQNVAQRWNDIRLMLEAEGVAIKDVEEFASGVQDFRSYINWLKAEEDSYDVIAAFLGSAQIEHFLQQLAIAKVQKPIFLTGVTISIEGIADLQGIDLPMYTFVPEIFLKVDQTDDLEFQSFVERYRVAIGYHRFDTLGPWVYDGFSLLYELVESEIVANSSDITSALKEQLHSYNQERMVGPIAFDDHGMLVDSTFRIVQISEGFFAEVNY</sequence>
<comment type="caution">
    <text evidence="4">The sequence shown here is derived from an EMBL/GenBank/DDBJ whole genome shotgun (WGS) entry which is preliminary data.</text>
</comment>
<keyword evidence="5" id="KW-1185">Reference proteome</keyword>
<dbReference type="SUPFAM" id="SSF53822">
    <property type="entry name" value="Periplasmic binding protein-like I"/>
    <property type="match status" value="1"/>
</dbReference>
<dbReference type="AlphaFoldDB" id="A0A1E5G136"/>
<feature type="domain" description="Leucine-binding protein" evidence="3">
    <location>
        <begin position="90"/>
        <end position="384"/>
    </location>
</feature>
<name>A0A1E5G136_9FIRM</name>
<evidence type="ECO:0000259" key="3">
    <source>
        <dbReference type="Pfam" id="PF13458"/>
    </source>
</evidence>
<reference evidence="4 5" key="1">
    <citation type="submission" date="2016-09" db="EMBL/GenBank/DDBJ databases">
        <title>Draft genome sequence for the type strain of Desulfuribacillus alkaliarsenatis AHT28, an obligately anaerobic, sulfidogenic bacterium isolated from Russian soda lake sediments.</title>
        <authorList>
            <person name="Abin C.A."/>
            <person name="Hollibaugh J.T."/>
        </authorList>
    </citation>
    <scope>NUCLEOTIDE SEQUENCE [LARGE SCALE GENOMIC DNA]</scope>
    <source>
        <strain evidence="4 5">AHT28</strain>
    </source>
</reference>
<dbReference type="InterPro" id="IPR028081">
    <property type="entry name" value="Leu-bd"/>
</dbReference>
<organism evidence="4 5">
    <name type="scientific">Desulfuribacillus alkaliarsenatis</name>
    <dbReference type="NCBI Taxonomy" id="766136"/>
    <lineage>
        <taxon>Bacteria</taxon>
        <taxon>Bacillati</taxon>
        <taxon>Bacillota</taxon>
        <taxon>Desulfuribacillia</taxon>
        <taxon>Desulfuribacillales</taxon>
        <taxon>Desulfuribacillaceae</taxon>
        <taxon>Desulfuribacillus</taxon>
    </lineage>
</organism>
<protein>
    <recommendedName>
        <fullName evidence="3">Leucine-binding protein domain-containing protein</fullName>
    </recommendedName>
</protein>
<dbReference type="PROSITE" id="PS51257">
    <property type="entry name" value="PROKAR_LIPOPROTEIN"/>
    <property type="match status" value="1"/>
</dbReference>
<evidence type="ECO:0000256" key="1">
    <source>
        <dbReference type="ARBA" id="ARBA00010062"/>
    </source>
</evidence>
<proteinExistence type="inferred from homology"/>
<dbReference type="RefSeq" id="WP_069643539.1">
    <property type="nucleotide sequence ID" value="NZ_MIJE01000031.1"/>
</dbReference>
<dbReference type="EMBL" id="MIJE01000031">
    <property type="protein sequence ID" value="OEF96530.1"/>
    <property type="molecule type" value="Genomic_DNA"/>
</dbReference>
<evidence type="ECO:0000256" key="2">
    <source>
        <dbReference type="ARBA" id="ARBA00022729"/>
    </source>
</evidence>
<dbReference type="Pfam" id="PF13458">
    <property type="entry name" value="Peripla_BP_6"/>
    <property type="match status" value="1"/>
</dbReference>
<accession>A0A1E5G136</accession>
<dbReference type="Proteomes" id="UP000094296">
    <property type="component" value="Unassembled WGS sequence"/>
</dbReference>
<dbReference type="InterPro" id="IPR028082">
    <property type="entry name" value="Peripla_BP_I"/>
</dbReference>
<dbReference type="PANTHER" id="PTHR30483">
    <property type="entry name" value="LEUCINE-SPECIFIC-BINDING PROTEIN"/>
    <property type="match status" value="1"/>
</dbReference>
<dbReference type="PANTHER" id="PTHR30483:SF6">
    <property type="entry name" value="PERIPLASMIC BINDING PROTEIN OF ABC TRANSPORTER FOR NATURAL AMINO ACIDS"/>
    <property type="match status" value="1"/>
</dbReference>
<gene>
    <name evidence="4" type="ORF">BHF68_07710</name>
</gene>
<evidence type="ECO:0000313" key="5">
    <source>
        <dbReference type="Proteomes" id="UP000094296"/>
    </source>
</evidence>
<evidence type="ECO:0000313" key="4">
    <source>
        <dbReference type="EMBL" id="OEF96530.1"/>
    </source>
</evidence>
<keyword evidence="2" id="KW-0732">Signal</keyword>
<dbReference type="Gene3D" id="3.40.50.2300">
    <property type="match status" value="2"/>
</dbReference>